<dbReference type="Proteomes" id="UP001221898">
    <property type="component" value="Unassembled WGS sequence"/>
</dbReference>
<accession>A0AAD7T7Q2</accession>
<comment type="caution">
    <text evidence="1">The sequence shown here is derived from an EMBL/GenBank/DDBJ whole genome shotgun (WGS) entry which is preliminary data.</text>
</comment>
<dbReference type="AlphaFoldDB" id="A0AAD7T7Q2"/>
<dbReference type="EMBL" id="JAINUG010000007">
    <property type="protein sequence ID" value="KAJ8415974.1"/>
    <property type="molecule type" value="Genomic_DNA"/>
</dbReference>
<protein>
    <submittedName>
        <fullName evidence="1">Uncharacterized protein</fullName>
    </submittedName>
</protein>
<evidence type="ECO:0000313" key="2">
    <source>
        <dbReference type="Proteomes" id="UP001221898"/>
    </source>
</evidence>
<name>A0AAD7T7Q2_9TELE</name>
<evidence type="ECO:0000313" key="1">
    <source>
        <dbReference type="EMBL" id="KAJ8415974.1"/>
    </source>
</evidence>
<reference evidence="1" key="1">
    <citation type="journal article" date="2023" name="Science">
        <title>Genome structures resolve the early diversification of teleost fishes.</title>
        <authorList>
            <person name="Parey E."/>
            <person name="Louis A."/>
            <person name="Montfort J."/>
            <person name="Bouchez O."/>
            <person name="Roques C."/>
            <person name="Iampietro C."/>
            <person name="Lluch J."/>
            <person name="Castinel A."/>
            <person name="Donnadieu C."/>
            <person name="Desvignes T."/>
            <person name="Floi Bucao C."/>
            <person name="Jouanno E."/>
            <person name="Wen M."/>
            <person name="Mejri S."/>
            <person name="Dirks R."/>
            <person name="Jansen H."/>
            <person name="Henkel C."/>
            <person name="Chen W.J."/>
            <person name="Zahm M."/>
            <person name="Cabau C."/>
            <person name="Klopp C."/>
            <person name="Thompson A.W."/>
            <person name="Robinson-Rechavi M."/>
            <person name="Braasch I."/>
            <person name="Lecointre G."/>
            <person name="Bobe J."/>
            <person name="Postlethwait J.H."/>
            <person name="Berthelot C."/>
            <person name="Roest Crollius H."/>
            <person name="Guiguen Y."/>
        </authorList>
    </citation>
    <scope>NUCLEOTIDE SEQUENCE</scope>
    <source>
        <strain evidence="1">NC1722</strain>
    </source>
</reference>
<keyword evidence="2" id="KW-1185">Reference proteome</keyword>
<gene>
    <name evidence="1" type="ORF">AAFF_G00379960</name>
</gene>
<organism evidence="1 2">
    <name type="scientific">Aldrovandia affinis</name>
    <dbReference type="NCBI Taxonomy" id="143900"/>
    <lineage>
        <taxon>Eukaryota</taxon>
        <taxon>Metazoa</taxon>
        <taxon>Chordata</taxon>
        <taxon>Craniata</taxon>
        <taxon>Vertebrata</taxon>
        <taxon>Euteleostomi</taxon>
        <taxon>Actinopterygii</taxon>
        <taxon>Neopterygii</taxon>
        <taxon>Teleostei</taxon>
        <taxon>Notacanthiformes</taxon>
        <taxon>Halosauridae</taxon>
        <taxon>Aldrovandia</taxon>
    </lineage>
</organism>
<sequence>MQQVSVWKRVRANFIAACQEAQRGGRARQVNKVWRYLEESGLQRCAERLCADALGRGGETEAPHTVPANPYPALTQRLRQIPQRLSLDKLSSDEIFTRAVSFPTTPTAVRHVSGAKGCSHVWGLPSILCCVSPQEMGRYRWLLEDVTPPLSKLGRHSPYTVQVGCALSGPCIFSGGLLPASPVPPLDLLQTYIIAGPDPRRALALYARCLRCDVIRMRQQGCHRVLRVTVPADDKGGIREEVCLQGSGLEEAVERCLERGGEGLVRVECVWRVDPQGTQYQGGSKTYCLTVVLIPLDHQQKERVLSFPQCPLLVLCCSVFPQQAQAEAYARAHLPPHAGSDVDVFAAVRDVIAGRLSALRLPRDALPSAHLCCALLLLSAQTHTDSAGPHTPPLETLAQLFRFAHSPAARLWVLRQHALTLCQLLQSRPAESADVEICTVLARQLQRLLQDYVTESDSGRSWCSDSRVSLESLRSRLQAVCAQLAQGPGDASLTALIEWCWSSSVLECQLVSDFLPSIPILSDLMHRTEESGGEQSALWEQELLYNTPRTVELRHTGDTSHLTTRVSQYLLDCAVDQCWERGLWTVLSASPFPCNPYPSLVQEFRLSSLRMCLWGQSDAEVLKQVWPPGGPQPCAAEGPLHCGPGGVGFGLSSALRASHPGRLEDCLRRAQSLQCETQRAGRFKVRRSTAVLSPRAWLGMVSPFLCGLQVVEFCYITAPPGCLDEVLQVYAKLVLAEVSELCGREGLIPHTVTLGPGQAWRMQEVSAFPTHFLERFIDALRQGHPVHLQVFQAPRGGAEWRFVPLQKCLVLYCLHSDGLAWLCLPHHDPLSLPRAVFPSLDQAAFHLRTAGRDPLRGGGLQEVMSQLDCEITDSFLRREILQGYRLLALRSLVGGRDPLAGLLEGVSQRLRPAGVPVCPGREPAEDTGTDLRFACALIQGLFELCEEEESSEPTETAIKCQGAIEDMFEGFSWLLRRTLQHPEALAPPGLWEAVLQGQEAGASRTAWVRCAVVVCRAISETLSHDLHSLCPRVQALLDRLGTAGERGGVRAQIRCTKSAPADSQPLPPPQPCPL</sequence>
<proteinExistence type="predicted"/>